<dbReference type="Proteomes" id="UP000186817">
    <property type="component" value="Unassembled WGS sequence"/>
</dbReference>
<proteinExistence type="predicted"/>
<evidence type="ECO:0000313" key="1">
    <source>
        <dbReference type="EMBL" id="OLP84440.1"/>
    </source>
</evidence>
<comment type="caution">
    <text evidence="1">The sequence shown here is derived from an EMBL/GenBank/DDBJ whole genome shotgun (WGS) entry which is preliminary data.</text>
</comment>
<gene>
    <name evidence="1" type="ORF">AK812_SmicGene34686</name>
</gene>
<keyword evidence="2" id="KW-1185">Reference proteome</keyword>
<organism evidence="1 2">
    <name type="scientific">Symbiodinium microadriaticum</name>
    <name type="common">Dinoflagellate</name>
    <name type="synonym">Zooxanthella microadriatica</name>
    <dbReference type="NCBI Taxonomy" id="2951"/>
    <lineage>
        <taxon>Eukaryota</taxon>
        <taxon>Sar</taxon>
        <taxon>Alveolata</taxon>
        <taxon>Dinophyceae</taxon>
        <taxon>Suessiales</taxon>
        <taxon>Symbiodiniaceae</taxon>
        <taxon>Symbiodinium</taxon>
    </lineage>
</organism>
<name>A0A1Q9CNE0_SYMMI</name>
<dbReference type="OrthoDB" id="412147at2759"/>
<accession>A0A1Q9CNE0</accession>
<dbReference type="AlphaFoldDB" id="A0A1Q9CNE0"/>
<sequence>MVEDGWSLRYFMPSSMNWLALFNSDIIGQPGANPGKVAKLLSAAREWGPAQDGWQQHDRSWNCVDQKNFLGRTTLEQGRVIWALARSDED</sequence>
<evidence type="ECO:0000313" key="2">
    <source>
        <dbReference type="Proteomes" id="UP000186817"/>
    </source>
</evidence>
<protein>
    <submittedName>
        <fullName evidence="1">Uncharacterized protein</fullName>
    </submittedName>
</protein>
<dbReference type="EMBL" id="LSRX01001042">
    <property type="protein sequence ID" value="OLP84440.1"/>
    <property type="molecule type" value="Genomic_DNA"/>
</dbReference>
<reference evidence="1 2" key="1">
    <citation type="submission" date="2016-02" db="EMBL/GenBank/DDBJ databases">
        <title>Genome analysis of coral dinoflagellate symbionts highlights evolutionary adaptations to a symbiotic lifestyle.</title>
        <authorList>
            <person name="Aranda M."/>
            <person name="Li Y."/>
            <person name="Liew Y.J."/>
            <person name="Baumgarten S."/>
            <person name="Simakov O."/>
            <person name="Wilson M."/>
            <person name="Piel J."/>
            <person name="Ashoor H."/>
            <person name="Bougouffa S."/>
            <person name="Bajic V.B."/>
            <person name="Ryu T."/>
            <person name="Ravasi T."/>
            <person name="Bayer T."/>
            <person name="Micklem G."/>
            <person name="Kim H."/>
            <person name="Bhak J."/>
            <person name="Lajeunesse T.C."/>
            <person name="Voolstra C.R."/>
        </authorList>
    </citation>
    <scope>NUCLEOTIDE SEQUENCE [LARGE SCALE GENOMIC DNA]</scope>
    <source>
        <strain evidence="1 2">CCMP2467</strain>
    </source>
</reference>